<keyword evidence="5" id="KW-0547">Nucleotide-binding</keyword>
<evidence type="ECO:0000259" key="11">
    <source>
        <dbReference type="PROSITE" id="PS50109"/>
    </source>
</evidence>
<dbReference type="Gene3D" id="3.30.565.10">
    <property type="entry name" value="Histidine kinase-like ATPase, C-terminal domain"/>
    <property type="match status" value="1"/>
</dbReference>
<accession>A0A3D8YEM7</accession>
<dbReference type="EC" id="2.7.13.3" evidence="2"/>
<dbReference type="InterPro" id="IPR003594">
    <property type="entry name" value="HATPase_dom"/>
</dbReference>
<reference evidence="12 13" key="1">
    <citation type="submission" date="2018-07" db="EMBL/GenBank/DDBJ databases">
        <title>Dyadobacter roseus sp. nov., isolated from rose rhizosphere soil.</title>
        <authorList>
            <person name="Chen L."/>
        </authorList>
    </citation>
    <scope>NUCLEOTIDE SEQUENCE [LARGE SCALE GENOMIC DNA]</scope>
    <source>
        <strain evidence="12 13">RS19</strain>
    </source>
</reference>
<keyword evidence="9" id="KW-1133">Transmembrane helix</keyword>
<dbReference type="Gene3D" id="2.130.10.10">
    <property type="entry name" value="YVTN repeat-like/Quinoprotein amine dehydrogenase"/>
    <property type="match status" value="2"/>
</dbReference>
<evidence type="ECO:0000256" key="2">
    <source>
        <dbReference type="ARBA" id="ARBA00012438"/>
    </source>
</evidence>
<gene>
    <name evidence="12" type="ORF">DSL64_08160</name>
</gene>
<dbReference type="SUPFAM" id="SSF50998">
    <property type="entry name" value="Quinoprotein alcohol dehydrogenase-like"/>
    <property type="match status" value="1"/>
</dbReference>
<evidence type="ECO:0000256" key="9">
    <source>
        <dbReference type="SAM" id="Phobius"/>
    </source>
</evidence>
<keyword evidence="6" id="KW-0418">Kinase</keyword>
<keyword evidence="4" id="KW-0808">Transferase</keyword>
<keyword evidence="10" id="KW-0732">Signal</keyword>
<feature type="domain" description="Histidine kinase" evidence="11">
    <location>
        <begin position="766"/>
        <end position="957"/>
    </location>
</feature>
<comment type="caution">
    <text evidence="12">The sequence shown here is derived from an EMBL/GenBank/DDBJ whole genome shotgun (WGS) entry which is preliminary data.</text>
</comment>
<sequence>MKSIFSRLFLLLFLISPFNLFSQKTNAGLKSVERLPTKVIYDLFLDRQNFLWLATEVGVYRYDGIGFTLFSSPEQSSLSASGLIQDDQGKIWFHNFTGQIFYIDHGKTTLLESYDSQTESGFPRLTIYKGFLVASSDRGLFLCHTKTLKSKYIPSPAGTAATSIAVIGNKLLAYGNGEWFTYDTAKGVRPAKKDPKIKHWQQDAALLHTQALGDTALLFANPSSRLLHVGISNDSVILFKESHYDDFINTISLSAGKLWVNMVKSSTQLQAGKQITGLNISDIVADREGNTWYASLDKGLFVQNEGVSRQTVVIPGMDESDHVRTMVKAGGILLLGTQHGKLYMYDHVLKRLVKRVAPNEKFGSIYKIAPVDDGNFLIGTSINTYIFNIHTQQFKLQPAIKILKQIDQTQDLLFATTANGLVITLKKKSEKLKKEVVARFEGIKDYDQQTNSFLYPKRCSALSYYPDEQKLFVAFKSALHVFNSDGLTPVTYEGKQVYSLYTTYYKKKIYIGTINNGLLVYDKGKIQKFSVGQGLLSENIVKMKHSYGKLWILSTGAVQVFDMERSVFDSRLSLSTSGSILTSDLIETDHELYLATQTGLHVVGLKEVSPATKMVHATLSVLANHQSVTDPFFEPDQNNLQFKISLPLYAAALQTYIRYSLVTGTDSSWNVTGPGERSVTFASLRPGKYTFRATAVNPELGQITAPIIYDFEIAHSWWQDEYFQMAVIACFVCFIVYILVNYVLNQRNFKKTLYRQQQSILQERQRISSEIHDDIGAGIFAVKLFADVASKSSRSETDEIHQIASMVGDLAVKIREIIWSTNTENDNLADLIFYLKFQSIKLFEHSAVSFLASIPETIPDWPVSGHFRKNVYLLVQEFMHNAIKHANASQIRLQITLSPSALLIEIADNGKGFNPSHTNKNSMGLKNASSRVRDLQGMLSIDSDSGTVIHISIPIDPDRI</sequence>
<organism evidence="12 13">
    <name type="scientific">Dyadobacter luteus</name>
    <dbReference type="NCBI Taxonomy" id="2259619"/>
    <lineage>
        <taxon>Bacteria</taxon>
        <taxon>Pseudomonadati</taxon>
        <taxon>Bacteroidota</taxon>
        <taxon>Cytophagia</taxon>
        <taxon>Cytophagales</taxon>
        <taxon>Spirosomataceae</taxon>
        <taxon>Dyadobacter</taxon>
    </lineage>
</organism>
<evidence type="ECO:0000256" key="10">
    <source>
        <dbReference type="SAM" id="SignalP"/>
    </source>
</evidence>
<keyword evidence="7" id="KW-0067">ATP-binding</keyword>
<keyword evidence="13" id="KW-1185">Reference proteome</keyword>
<dbReference type="InterPro" id="IPR005467">
    <property type="entry name" value="His_kinase_dom"/>
</dbReference>
<keyword evidence="8" id="KW-0902">Two-component regulatory system</keyword>
<feature type="transmembrane region" description="Helical" evidence="9">
    <location>
        <begin position="722"/>
        <end position="744"/>
    </location>
</feature>
<dbReference type="InterPro" id="IPR050482">
    <property type="entry name" value="Sensor_HK_TwoCompSys"/>
</dbReference>
<dbReference type="AlphaFoldDB" id="A0A3D8YEM7"/>
<evidence type="ECO:0000256" key="1">
    <source>
        <dbReference type="ARBA" id="ARBA00000085"/>
    </source>
</evidence>
<evidence type="ECO:0000256" key="5">
    <source>
        <dbReference type="ARBA" id="ARBA00022741"/>
    </source>
</evidence>
<feature type="chain" id="PRO_5017680509" description="histidine kinase" evidence="10">
    <location>
        <begin position="28"/>
        <end position="960"/>
    </location>
</feature>
<dbReference type="Gene3D" id="2.60.40.10">
    <property type="entry name" value="Immunoglobulins"/>
    <property type="match status" value="1"/>
</dbReference>
<dbReference type="Proteomes" id="UP000256373">
    <property type="component" value="Unassembled WGS sequence"/>
</dbReference>
<keyword evidence="9" id="KW-0472">Membrane</keyword>
<evidence type="ECO:0000256" key="4">
    <source>
        <dbReference type="ARBA" id="ARBA00022679"/>
    </source>
</evidence>
<protein>
    <recommendedName>
        <fullName evidence="2">histidine kinase</fullName>
        <ecNumber evidence="2">2.7.13.3</ecNumber>
    </recommendedName>
</protein>
<dbReference type="SUPFAM" id="SSF55874">
    <property type="entry name" value="ATPase domain of HSP90 chaperone/DNA topoisomerase II/histidine kinase"/>
    <property type="match status" value="1"/>
</dbReference>
<dbReference type="InterPro" id="IPR013783">
    <property type="entry name" value="Ig-like_fold"/>
</dbReference>
<evidence type="ECO:0000313" key="12">
    <source>
        <dbReference type="EMBL" id="REA62883.1"/>
    </source>
</evidence>
<dbReference type="InterPro" id="IPR015943">
    <property type="entry name" value="WD40/YVTN_repeat-like_dom_sf"/>
</dbReference>
<dbReference type="EMBL" id="QNUL01000004">
    <property type="protein sequence ID" value="REA62883.1"/>
    <property type="molecule type" value="Genomic_DNA"/>
</dbReference>
<dbReference type="PANTHER" id="PTHR24421:SF10">
    <property type="entry name" value="NITRATE_NITRITE SENSOR PROTEIN NARQ"/>
    <property type="match status" value="1"/>
</dbReference>
<keyword evidence="3" id="KW-0597">Phosphoprotein</keyword>
<dbReference type="InterPro" id="IPR011047">
    <property type="entry name" value="Quinoprotein_ADH-like_sf"/>
</dbReference>
<feature type="signal peptide" evidence="10">
    <location>
        <begin position="1"/>
        <end position="27"/>
    </location>
</feature>
<evidence type="ECO:0000256" key="3">
    <source>
        <dbReference type="ARBA" id="ARBA00022553"/>
    </source>
</evidence>
<dbReference type="Pfam" id="PF07730">
    <property type="entry name" value="HisKA_3"/>
    <property type="match status" value="1"/>
</dbReference>
<dbReference type="PROSITE" id="PS50109">
    <property type="entry name" value="HIS_KIN"/>
    <property type="match status" value="1"/>
</dbReference>
<dbReference type="RefSeq" id="WP_115830180.1">
    <property type="nucleotide sequence ID" value="NZ_QNUL01000004.1"/>
</dbReference>
<dbReference type="GO" id="GO:0046983">
    <property type="term" value="F:protein dimerization activity"/>
    <property type="evidence" value="ECO:0007669"/>
    <property type="project" value="InterPro"/>
</dbReference>
<name>A0A3D8YEM7_9BACT</name>
<dbReference type="SMART" id="SM00387">
    <property type="entry name" value="HATPase_c"/>
    <property type="match status" value="1"/>
</dbReference>
<dbReference type="GO" id="GO:0016020">
    <property type="term" value="C:membrane"/>
    <property type="evidence" value="ECO:0007669"/>
    <property type="project" value="InterPro"/>
</dbReference>
<comment type="catalytic activity">
    <reaction evidence="1">
        <text>ATP + protein L-histidine = ADP + protein N-phospho-L-histidine.</text>
        <dbReference type="EC" id="2.7.13.3"/>
    </reaction>
</comment>
<dbReference type="Pfam" id="PF02518">
    <property type="entry name" value="HATPase_c"/>
    <property type="match status" value="1"/>
</dbReference>
<evidence type="ECO:0000256" key="7">
    <source>
        <dbReference type="ARBA" id="ARBA00022840"/>
    </source>
</evidence>
<dbReference type="CDD" id="cd16917">
    <property type="entry name" value="HATPase_UhpB-NarQ-NarX-like"/>
    <property type="match status" value="1"/>
</dbReference>
<dbReference type="InterPro" id="IPR036890">
    <property type="entry name" value="HATPase_C_sf"/>
</dbReference>
<evidence type="ECO:0000313" key="13">
    <source>
        <dbReference type="Proteomes" id="UP000256373"/>
    </source>
</evidence>
<evidence type="ECO:0000256" key="6">
    <source>
        <dbReference type="ARBA" id="ARBA00022777"/>
    </source>
</evidence>
<dbReference type="GO" id="GO:0000155">
    <property type="term" value="F:phosphorelay sensor kinase activity"/>
    <property type="evidence" value="ECO:0007669"/>
    <property type="project" value="InterPro"/>
</dbReference>
<dbReference type="Gene3D" id="1.20.5.1930">
    <property type="match status" value="1"/>
</dbReference>
<dbReference type="OrthoDB" id="9809670at2"/>
<dbReference type="GO" id="GO:0005524">
    <property type="term" value="F:ATP binding"/>
    <property type="evidence" value="ECO:0007669"/>
    <property type="project" value="UniProtKB-KW"/>
</dbReference>
<keyword evidence="9" id="KW-0812">Transmembrane</keyword>
<proteinExistence type="predicted"/>
<dbReference type="InterPro" id="IPR011712">
    <property type="entry name" value="Sig_transdc_His_kin_sub3_dim/P"/>
</dbReference>
<evidence type="ECO:0000256" key="8">
    <source>
        <dbReference type="ARBA" id="ARBA00023012"/>
    </source>
</evidence>
<dbReference type="PANTHER" id="PTHR24421">
    <property type="entry name" value="NITRATE/NITRITE SENSOR PROTEIN NARX-RELATED"/>
    <property type="match status" value="1"/>
</dbReference>